<feature type="domain" description="EF-hand" evidence="3">
    <location>
        <begin position="60"/>
        <end position="95"/>
    </location>
</feature>
<protein>
    <submittedName>
        <fullName evidence="4">EF-hand domain-containing protein</fullName>
    </submittedName>
</protein>
<dbReference type="Proteomes" id="UP001243757">
    <property type="component" value="Unassembled WGS sequence"/>
</dbReference>
<evidence type="ECO:0000256" key="1">
    <source>
        <dbReference type="SAM" id="MobiDB-lite"/>
    </source>
</evidence>
<evidence type="ECO:0000313" key="5">
    <source>
        <dbReference type="Proteomes" id="UP001243757"/>
    </source>
</evidence>
<proteinExistence type="predicted"/>
<evidence type="ECO:0000256" key="2">
    <source>
        <dbReference type="SAM" id="SignalP"/>
    </source>
</evidence>
<feature type="compositionally biased region" description="Low complexity" evidence="1">
    <location>
        <begin position="161"/>
        <end position="173"/>
    </location>
</feature>
<dbReference type="InterPro" id="IPR011992">
    <property type="entry name" value="EF-hand-dom_pair"/>
</dbReference>
<dbReference type="PROSITE" id="PS00018">
    <property type="entry name" value="EF_HAND_1"/>
    <property type="match status" value="1"/>
</dbReference>
<gene>
    <name evidence="4" type="ORF">QO033_17810</name>
</gene>
<feature type="region of interest" description="Disordered" evidence="1">
    <location>
        <begin position="158"/>
        <end position="221"/>
    </location>
</feature>
<dbReference type="Gene3D" id="1.10.238.10">
    <property type="entry name" value="EF-hand"/>
    <property type="match status" value="3"/>
</dbReference>
<sequence>MKHRHFIAGIAVATVALAGGAALAQQQGPMGGRHMGQDMRPPMSFEQLDSNGDGQITKDEMQARAKARFDALDTDGNGTLSQEELGAPARKFADERTARRFQMLDENGDGAISAEEMKGPRRDDDMMNRMFMRSDADKSGGISQEEFDAARERMQARMGDRPQMGGQPQMGKQHGMDGGMGHGHGMDRMHQKGPRMGGDCDGSGRGGMKPAMPGQPTPEGN</sequence>
<dbReference type="InterPro" id="IPR018247">
    <property type="entry name" value="EF_Hand_1_Ca_BS"/>
</dbReference>
<dbReference type="SMART" id="SM00054">
    <property type="entry name" value="EFh"/>
    <property type="match status" value="3"/>
</dbReference>
<evidence type="ECO:0000259" key="3">
    <source>
        <dbReference type="PROSITE" id="PS50222"/>
    </source>
</evidence>
<dbReference type="PROSITE" id="PS50222">
    <property type="entry name" value="EF_HAND_2"/>
    <property type="match status" value="2"/>
</dbReference>
<comment type="caution">
    <text evidence="4">The sequence shown here is derived from an EMBL/GenBank/DDBJ whole genome shotgun (WGS) entry which is preliminary data.</text>
</comment>
<feature type="signal peptide" evidence="2">
    <location>
        <begin position="1"/>
        <end position="24"/>
    </location>
</feature>
<dbReference type="InterPro" id="IPR002048">
    <property type="entry name" value="EF_hand_dom"/>
</dbReference>
<feature type="domain" description="EF-hand" evidence="3">
    <location>
        <begin position="122"/>
        <end position="157"/>
    </location>
</feature>
<dbReference type="EMBL" id="JASNJD010000015">
    <property type="protein sequence ID" value="MDK3019540.1"/>
    <property type="molecule type" value="Genomic_DNA"/>
</dbReference>
<accession>A0ABT7F4L1</accession>
<keyword evidence="2" id="KW-0732">Signal</keyword>
<organism evidence="4 5">
    <name type="scientific">Pseudodonghicola flavimaris</name>
    <dbReference type="NCBI Taxonomy" id="3050036"/>
    <lineage>
        <taxon>Bacteria</taxon>
        <taxon>Pseudomonadati</taxon>
        <taxon>Pseudomonadota</taxon>
        <taxon>Alphaproteobacteria</taxon>
        <taxon>Rhodobacterales</taxon>
        <taxon>Paracoccaceae</taxon>
        <taxon>Pseudodonghicola</taxon>
    </lineage>
</organism>
<feature type="compositionally biased region" description="Gly residues" evidence="1">
    <location>
        <begin position="195"/>
        <end position="207"/>
    </location>
</feature>
<dbReference type="Pfam" id="PF13499">
    <property type="entry name" value="EF-hand_7"/>
    <property type="match status" value="1"/>
</dbReference>
<keyword evidence="5" id="KW-1185">Reference proteome</keyword>
<evidence type="ECO:0000313" key="4">
    <source>
        <dbReference type="EMBL" id="MDK3019540.1"/>
    </source>
</evidence>
<name>A0ABT7F4L1_9RHOB</name>
<dbReference type="RefSeq" id="WP_284482311.1">
    <property type="nucleotide sequence ID" value="NZ_JASNJD010000015.1"/>
</dbReference>
<reference evidence="4 5" key="1">
    <citation type="submission" date="2023-05" db="EMBL/GenBank/DDBJ databases">
        <title>Pseudodonghicola sp. nov.</title>
        <authorList>
            <person name="Huang J."/>
        </authorList>
    </citation>
    <scope>NUCLEOTIDE SEQUENCE [LARGE SCALE GENOMIC DNA]</scope>
    <source>
        <strain evidence="4 5">IC7</strain>
    </source>
</reference>
<dbReference type="SUPFAM" id="SSF47473">
    <property type="entry name" value="EF-hand"/>
    <property type="match status" value="1"/>
</dbReference>
<feature type="chain" id="PRO_5045565274" evidence="2">
    <location>
        <begin position="25"/>
        <end position="221"/>
    </location>
</feature>
<dbReference type="Pfam" id="PF13202">
    <property type="entry name" value="EF-hand_5"/>
    <property type="match status" value="2"/>
</dbReference>